<dbReference type="PANTHER" id="PTHR43311:SF1">
    <property type="entry name" value="GLUTAMYL-Q TRNA(ASP) SYNTHETASE"/>
    <property type="match status" value="1"/>
</dbReference>
<keyword evidence="2" id="KW-0479">Metal-binding</keyword>
<dbReference type="InterPro" id="IPR001412">
    <property type="entry name" value="aa-tRNA-synth_I_CS"/>
</dbReference>
<dbReference type="OrthoDB" id="9807503at2"/>
<dbReference type="EMBL" id="WTYQ01000005">
    <property type="protein sequence ID" value="MXP26906.1"/>
    <property type="molecule type" value="Genomic_DNA"/>
</dbReference>
<keyword evidence="3 7" id="KW-0547">Nucleotide-binding</keyword>
<keyword evidence="1 7" id="KW-0436">Ligase</keyword>
<gene>
    <name evidence="9" type="ORF">GRI39_12770</name>
</gene>
<keyword evidence="7" id="KW-0648">Protein biosynthesis</keyword>
<keyword evidence="6 7" id="KW-0030">Aminoacyl-tRNA synthetase</keyword>
<dbReference type="GO" id="GO:0006424">
    <property type="term" value="P:glutamyl-tRNA aminoacylation"/>
    <property type="evidence" value="ECO:0007669"/>
    <property type="project" value="TreeGrafter"/>
</dbReference>
<dbReference type="InterPro" id="IPR049940">
    <property type="entry name" value="GluQ/Sye"/>
</dbReference>
<proteinExistence type="inferred from homology"/>
<keyword evidence="4" id="KW-0862">Zinc</keyword>
<evidence type="ECO:0000256" key="4">
    <source>
        <dbReference type="ARBA" id="ARBA00022833"/>
    </source>
</evidence>
<protein>
    <submittedName>
        <fullName evidence="9">tRNA glutamyl-Q(34) synthetase GluQRS</fullName>
        <ecNumber evidence="9">6.1.1.-</ecNumber>
    </submittedName>
</protein>
<dbReference type="InterPro" id="IPR014729">
    <property type="entry name" value="Rossmann-like_a/b/a_fold"/>
</dbReference>
<dbReference type="RefSeq" id="WP_160740113.1">
    <property type="nucleotide sequence ID" value="NZ_WTYQ01000005.1"/>
</dbReference>
<dbReference type="GO" id="GO:0004818">
    <property type="term" value="F:glutamate-tRNA ligase activity"/>
    <property type="evidence" value="ECO:0007669"/>
    <property type="project" value="TreeGrafter"/>
</dbReference>
<keyword evidence="5 7" id="KW-0067">ATP-binding</keyword>
<dbReference type="GO" id="GO:0005829">
    <property type="term" value="C:cytosol"/>
    <property type="evidence" value="ECO:0007669"/>
    <property type="project" value="TreeGrafter"/>
</dbReference>
<dbReference type="Gene3D" id="3.40.50.620">
    <property type="entry name" value="HUPs"/>
    <property type="match status" value="1"/>
</dbReference>
<evidence type="ECO:0000256" key="3">
    <source>
        <dbReference type="ARBA" id="ARBA00022741"/>
    </source>
</evidence>
<evidence type="ECO:0000256" key="2">
    <source>
        <dbReference type="ARBA" id="ARBA00022723"/>
    </source>
</evidence>
<comment type="similarity">
    <text evidence="7">Belongs to the class-I aminoacyl-tRNA synthetase family.</text>
</comment>
<evidence type="ECO:0000256" key="7">
    <source>
        <dbReference type="RuleBase" id="RU363037"/>
    </source>
</evidence>
<dbReference type="Pfam" id="PF00749">
    <property type="entry name" value="tRNA-synt_1c"/>
    <property type="match status" value="1"/>
</dbReference>
<dbReference type="PROSITE" id="PS00178">
    <property type="entry name" value="AA_TRNA_LIGASE_I"/>
    <property type="match status" value="1"/>
</dbReference>
<dbReference type="InterPro" id="IPR000924">
    <property type="entry name" value="Glu/Gln-tRNA-synth"/>
</dbReference>
<name>A0A845AED1_9SPHN</name>
<evidence type="ECO:0000256" key="1">
    <source>
        <dbReference type="ARBA" id="ARBA00022598"/>
    </source>
</evidence>
<dbReference type="SUPFAM" id="SSF52374">
    <property type="entry name" value="Nucleotidylyl transferase"/>
    <property type="match status" value="1"/>
</dbReference>
<dbReference type="GO" id="GO:0005524">
    <property type="term" value="F:ATP binding"/>
    <property type="evidence" value="ECO:0007669"/>
    <property type="project" value="UniProtKB-KW"/>
</dbReference>
<dbReference type="EC" id="6.1.1.-" evidence="9"/>
<accession>A0A845AED1</accession>
<keyword evidence="10" id="KW-1185">Reference proteome</keyword>
<dbReference type="PANTHER" id="PTHR43311">
    <property type="entry name" value="GLUTAMATE--TRNA LIGASE"/>
    <property type="match status" value="1"/>
</dbReference>
<comment type="caution">
    <text evidence="9">The sequence shown here is derived from an EMBL/GenBank/DDBJ whole genome shotgun (WGS) entry which is preliminary data.</text>
</comment>
<feature type="domain" description="Glutamyl/glutaminyl-tRNA synthetase class Ib catalytic" evidence="8">
    <location>
        <begin position="2"/>
        <end position="257"/>
    </location>
</feature>
<organism evidence="9 10">
    <name type="scientific">Altericroceibacterium indicum</name>
    <dbReference type="NCBI Taxonomy" id="374177"/>
    <lineage>
        <taxon>Bacteria</taxon>
        <taxon>Pseudomonadati</taxon>
        <taxon>Pseudomonadota</taxon>
        <taxon>Alphaproteobacteria</taxon>
        <taxon>Sphingomonadales</taxon>
        <taxon>Erythrobacteraceae</taxon>
        <taxon>Altericroceibacterium</taxon>
    </lineage>
</organism>
<dbReference type="Proteomes" id="UP000460561">
    <property type="component" value="Unassembled WGS sequence"/>
</dbReference>
<dbReference type="AlphaFoldDB" id="A0A845AED1"/>
<evidence type="ECO:0000313" key="9">
    <source>
        <dbReference type="EMBL" id="MXP26906.1"/>
    </source>
</evidence>
<dbReference type="NCBIfam" id="NF004315">
    <property type="entry name" value="PRK05710.1-4"/>
    <property type="match status" value="1"/>
</dbReference>
<evidence type="ECO:0000313" key="10">
    <source>
        <dbReference type="Proteomes" id="UP000460561"/>
    </source>
</evidence>
<evidence type="ECO:0000256" key="6">
    <source>
        <dbReference type="ARBA" id="ARBA00023146"/>
    </source>
</evidence>
<sequence>MIVTRFAPSPNGSLHLGHALSAITSYDLAQNGLGRFLLRIEDIDGVRSRRELADSFREDLAWLGLSWEEVPAQSTRLATYEAASDILKAKGLLYPCNCTRAQILAQTPKIGPLGMIYSGHCRNNPPPSDAKNVAWRLDIAAAMEETGPLTWIDELAGEQVAQPGLAGDVVLLRKDRDTPSSYHLSATLDDAADGVSLVTRGMDLFFASHIHRLLQALLDLPVPRWHHHGLLVDTSGKKLAKRRQSASLFQMRAAGLDGKALADELRKNCFPAGLTLSSSLDWST</sequence>
<evidence type="ECO:0000259" key="8">
    <source>
        <dbReference type="Pfam" id="PF00749"/>
    </source>
</evidence>
<dbReference type="InterPro" id="IPR020058">
    <property type="entry name" value="Glu/Gln-tRNA-synth_Ib_cat-dom"/>
</dbReference>
<reference evidence="9 10" key="1">
    <citation type="submission" date="2019-12" db="EMBL/GenBank/DDBJ databases">
        <title>Genomic-based taxomic classification of the family Erythrobacteraceae.</title>
        <authorList>
            <person name="Xu L."/>
        </authorList>
    </citation>
    <scope>NUCLEOTIDE SEQUENCE [LARGE SCALE GENOMIC DNA]</scope>
    <source>
        <strain evidence="9 10">DSM 18604</strain>
    </source>
</reference>
<dbReference type="PRINTS" id="PR00987">
    <property type="entry name" value="TRNASYNTHGLU"/>
</dbReference>
<evidence type="ECO:0000256" key="5">
    <source>
        <dbReference type="ARBA" id="ARBA00022840"/>
    </source>
</evidence>